<accession>A0A6G1GKH4</accession>
<evidence type="ECO:0000313" key="1">
    <source>
        <dbReference type="EMBL" id="KAF1981218.1"/>
    </source>
</evidence>
<evidence type="ECO:0000313" key="2">
    <source>
        <dbReference type="Proteomes" id="UP000800041"/>
    </source>
</evidence>
<dbReference type="EMBL" id="ML977204">
    <property type="protein sequence ID" value="KAF1981218.1"/>
    <property type="molecule type" value="Genomic_DNA"/>
</dbReference>
<protein>
    <submittedName>
        <fullName evidence="1">Uncharacterized protein</fullName>
    </submittedName>
</protein>
<dbReference type="GO" id="GO:0048255">
    <property type="term" value="P:mRNA stabilization"/>
    <property type="evidence" value="ECO:0007669"/>
    <property type="project" value="InterPro"/>
</dbReference>
<dbReference type="InterPro" id="IPR006607">
    <property type="entry name" value="DM15"/>
</dbReference>
<proteinExistence type="predicted"/>
<name>A0A6G1GKH4_9PEZI</name>
<dbReference type="OrthoDB" id="340227at2759"/>
<dbReference type="Pfam" id="PF21071">
    <property type="entry name" value="LARP1_HEAT"/>
    <property type="match status" value="1"/>
</dbReference>
<dbReference type="SMART" id="SM00684">
    <property type="entry name" value="DM15"/>
    <property type="match status" value="2"/>
</dbReference>
<feature type="non-terminal residue" evidence="1">
    <location>
        <position position="1"/>
    </location>
</feature>
<organism evidence="1 2">
    <name type="scientific">Aulographum hederae CBS 113979</name>
    <dbReference type="NCBI Taxonomy" id="1176131"/>
    <lineage>
        <taxon>Eukaryota</taxon>
        <taxon>Fungi</taxon>
        <taxon>Dikarya</taxon>
        <taxon>Ascomycota</taxon>
        <taxon>Pezizomycotina</taxon>
        <taxon>Dothideomycetes</taxon>
        <taxon>Pleosporomycetidae</taxon>
        <taxon>Aulographales</taxon>
        <taxon>Aulographaceae</taxon>
    </lineage>
</organism>
<keyword evidence="2" id="KW-1185">Reference proteome</keyword>
<gene>
    <name evidence="1" type="ORF">K402DRAFT_342799</name>
</gene>
<sequence length="161" mass="18971">FWIRSHDSPVQELPPDTTSELYKIFRVEALEQRQKFIASGVCPYDMDVLYQFWSHFLIRNYNTKMYNEFYELANEDAQKSNPTGMENLIRFYYEALLSDSIVIRQSIARQYIETVKAEGHSDGRPAFTHLKMAWRDASLNVKNRKRIGDLLDPELRAALEQ</sequence>
<reference evidence="1" key="1">
    <citation type="journal article" date="2020" name="Stud. Mycol.">
        <title>101 Dothideomycetes genomes: a test case for predicting lifestyles and emergence of pathogens.</title>
        <authorList>
            <person name="Haridas S."/>
            <person name="Albert R."/>
            <person name="Binder M."/>
            <person name="Bloem J."/>
            <person name="Labutti K."/>
            <person name="Salamov A."/>
            <person name="Andreopoulos B."/>
            <person name="Baker S."/>
            <person name="Barry K."/>
            <person name="Bills G."/>
            <person name="Bluhm B."/>
            <person name="Cannon C."/>
            <person name="Castanera R."/>
            <person name="Culley D."/>
            <person name="Daum C."/>
            <person name="Ezra D."/>
            <person name="Gonzalez J."/>
            <person name="Henrissat B."/>
            <person name="Kuo A."/>
            <person name="Liang C."/>
            <person name="Lipzen A."/>
            <person name="Lutzoni F."/>
            <person name="Magnuson J."/>
            <person name="Mondo S."/>
            <person name="Nolan M."/>
            <person name="Ohm R."/>
            <person name="Pangilinan J."/>
            <person name="Park H.-J."/>
            <person name="Ramirez L."/>
            <person name="Alfaro M."/>
            <person name="Sun H."/>
            <person name="Tritt A."/>
            <person name="Yoshinaga Y."/>
            <person name="Zwiers L.-H."/>
            <person name="Turgeon B."/>
            <person name="Goodwin S."/>
            <person name="Spatafora J."/>
            <person name="Crous P."/>
            <person name="Grigoriev I."/>
        </authorList>
    </citation>
    <scope>NUCLEOTIDE SEQUENCE</scope>
    <source>
        <strain evidence="1">CBS 113979</strain>
    </source>
</reference>
<dbReference type="AlphaFoldDB" id="A0A6G1GKH4"/>
<dbReference type="Proteomes" id="UP000800041">
    <property type="component" value="Unassembled WGS sequence"/>
</dbReference>
<dbReference type="GO" id="GO:0000339">
    <property type="term" value="F:RNA cap binding"/>
    <property type="evidence" value="ECO:0007669"/>
    <property type="project" value="InterPro"/>
</dbReference>